<evidence type="ECO:0000313" key="2">
    <source>
        <dbReference type="Proteomes" id="UP000054144"/>
    </source>
</evidence>
<dbReference type="AlphaFoldDB" id="A0A0D7ABF4"/>
<dbReference type="Proteomes" id="UP000054144">
    <property type="component" value="Unassembled WGS sequence"/>
</dbReference>
<accession>A0A0D7ABF4</accession>
<evidence type="ECO:0008006" key="3">
    <source>
        <dbReference type="Google" id="ProtNLM"/>
    </source>
</evidence>
<keyword evidence="2" id="KW-1185">Reference proteome</keyword>
<dbReference type="Gene3D" id="3.10.10.10">
    <property type="entry name" value="HIV Type 1 Reverse Transcriptase, subunit A, domain 1"/>
    <property type="match status" value="1"/>
</dbReference>
<dbReference type="OrthoDB" id="5599163at2759"/>
<dbReference type="InterPro" id="IPR043502">
    <property type="entry name" value="DNA/RNA_pol_sf"/>
</dbReference>
<evidence type="ECO:0000313" key="1">
    <source>
        <dbReference type="EMBL" id="KIY47990.1"/>
    </source>
</evidence>
<name>A0A0D7ABF4_9AGAR</name>
<organism evidence="1 2">
    <name type="scientific">Fistulina hepatica ATCC 64428</name>
    <dbReference type="NCBI Taxonomy" id="1128425"/>
    <lineage>
        <taxon>Eukaryota</taxon>
        <taxon>Fungi</taxon>
        <taxon>Dikarya</taxon>
        <taxon>Basidiomycota</taxon>
        <taxon>Agaricomycotina</taxon>
        <taxon>Agaricomycetes</taxon>
        <taxon>Agaricomycetidae</taxon>
        <taxon>Agaricales</taxon>
        <taxon>Fistulinaceae</taxon>
        <taxon>Fistulina</taxon>
    </lineage>
</organism>
<protein>
    <recommendedName>
        <fullName evidence="3">DNA/RNA polymerase</fullName>
    </recommendedName>
</protein>
<feature type="non-terminal residue" evidence="1">
    <location>
        <position position="220"/>
    </location>
</feature>
<dbReference type="EMBL" id="KN881885">
    <property type="protein sequence ID" value="KIY47990.1"/>
    <property type="molecule type" value="Genomic_DNA"/>
</dbReference>
<reference evidence="1 2" key="1">
    <citation type="journal article" date="2015" name="Fungal Genet. Biol.">
        <title>Evolution of novel wood decay mechanisms in Agaricales revealed by the genome sequences of Fistulina hepatica and Cylindrobasidium torrendii.</title>
        <authorList>
            <person name="Floudas D."/>
            <person name="Held B.W."/>
            <person name="Riley R."/>
            <person name="Nagy L.G."/>
            <person name="Koehler G."/>
            <person name="Ransdell A.S."/>
            <person name="Younus H."/>
            <person name="Chow J."/>
            <person name="Chiniquy J."/>
            <person name="Lipzen A."/>
            <person name="Tritt A."/>
            <person name="Sun H."/>
            <person name="Haridas S."/>
            <person name="LaButti K."/>
            <person name="Ohm R.A."/>
            <person name="Kues U."/>
            <person name="Blanchette R.A."/>
            <person name="Grigoriev I.V."/>
            <person name="Minto R.E."/>
            <person name="Hibbett D.S."/>
        </authorList>
    </citation>
    <scope>NUCLEOTIDE SEQUENCE [LARGE SCALE GENOMIC DNA]</scope>
    <source>
        <strain evidence="1 2">ATCC 64428</strain>
    </source>
</reference>
<proteinExistence type="predicted"/>
<sequence length="220" mass="24814">MSTRSTSKQDEASVYGSRYKPVAKRTVPVSGTMPIGVSVTHTIPEDPLITLPHITAHPPEFEPTAKLTQERMDSIKVNETGFLWPEEVKLFQHILKLNEATLAFEESDRGTLKESYFSPYIYPLIPHTPWEYKNIPIPPGIANKVVELLRSKIDAGVYEPCQSSYRSRWFCVLKKNGKLRIVHDLQPLNAVSIRDAGSIPVIDSFVEQYAGGHQCFTVFD</sequence>
<dbReference type="SUPFAM" id="SSF56672">
    <property type="entry name" value="DNA/RNA polymerases"/>
    <property type="match status" value="1"/>
</dbReference>
<gene>
    <name evidence="1" type="ORF">FISHEDRAFT_44185</name>
</gene>